<evidence type="ECO:0000313" key="2">
    <source>
        <dbReference type="Proteomes" id="UP000716004"/>
    </source>
</evidence>
<organism evidence="1 2">
    <name type="scientific">Candidatus Sysuiplasma superficiale</name>
    <dbReference type="NCBI Taxonomy" id="2823368"/>
    <lineage>
        <taxon>Archaea</taxon>
        <taxon>Methanobacteriati</taxon>
        <taxon>Thermoplasmatota</taxon>
        <taxon>Thermoplasmata</taxon>
        <taxon>Candidatus Sysuiplasmatales</taxon>
        <taxon>Candidatus Sysuiplasmataceae</taxon>
        <taxon>Candidatus Sysuiplasma</taxon>
    </lineage>
</organism>
<name>A0A8J8CBS6_9ARCH</name>
<comment type="caution">
    <text evidence="1">The sequence shown here is derived from an EMBL/GenBank/DDBJ whole genome shotgun (WGS) entry which is preliminary data.</text>
</comment>
<dbReference type="AlphaFoldDB" id="A0A8J8CBS6"/>
<gene>
    <name evidence="1" type="ORF">J9259_09270</name>
</gene>
<proteinExistence type="predicted"/>
<dbReference type="InterPro" id="IPR010419">
    <property type="entry name" value="CO_DH_gsu"/>
</dbReference>
<dbReference type="SUPFAM" id="SSF55961">
    <property type="entry name" value="Bet v1-like"/>
    <property type="match status" value="1"/>
</dbReference>
<protein>
    <submittedName>
        <fullName evidence="1">Uncharacterized protein</fullName>
    </submittedName>
</protein>
<sequence length="149" mass="16680">MPNIEFKIQIASTLEQTLSAVNNIDFLSDAIPGVISVTQKGNNSAEWVMEVKKGFMRRRTSLDVEFSLTTKNNVHEFYLSASGKEIVLKGTISLIPSNEPGKTDVKVDLDYEAFGPLKYIINNVVGEMITEFPEKFNSKLKQFTASRQT</sequence>
<evidence type="ECO:0000313" key="1">
    <source>
        <dbReference type="EMBL" id="MBX8632683.1"/>
    </source>
</evidence>
<dbReference type="InterPro" id="IPR023393">
    <property type="entry name" value="START-like_dom_sf"/>
</dbReference>
<accession>A0A8J8CBS6</accession>
<dbReference type="EMBL" id="JAGVSJ010000050">
    <property type="protein sequence ID" value="MBX8632683.1"/>
    <property type="molecule type" value="Genomic_DNA"/>
</dbReference>
<dbReference type="Gene3D" id="3.30.530.20">
    <property type="match status" value="1"/>
</dbReference>
<reference evidence="1" key="1">
    <citation type="submission" date="2021-04" db="EMBL/GenBank/DDBJ databases">
        <title>Genomic insights into ecological role and evolution of a novel Thermoplasmata order Candidatus Sysuiplasmatales.</title>
        <authorList>
            <person name="Yuan Y."/>
        </authorList>
    </citation>
    <scope>NUCLEOTIDE SEQUENCE</scope>
    <source>
        <strain evidence="1">YP2-bin.285</strain>
    </source>
</reference>
<dbReference type="Proteomes" id="UP000716004">
    <property type="component" value="Unassembled WGS sequence"/>
</dbReference>
<dbReference type="Pfam" id="PF06240">
    <property type="entry name" value="COXG"/>
    <property type="match status" value="1"/>
</dbReference>